<dbReference type="EMBL" id="MU006734">
    <property type="protein sequence ID" value="KAF2623875.1"/>
    <property type="molecule type" value="Genomic_DNA"/>
</dbReference>
<organism evidence="1 2">
    <name type="scientific">Macroventuria anomochaeta</name>
    <dbReference type="NCBI Taxonomy" id="301207"/>
    <lineage>
        <taxon>Eukaryota</taxon>
        <taxon>Fungi</taxon>
        <taxon>Dikarya</taxon>
        <taxon>Ascomycota</taxon>
        <taxon>Pezizomycotina</taxon>
        <taxon>Dothideomycetes</taxon>
        <taxon>Pleosporomycetidae</taxon>
        <taxon>Pleosporales</taxon>
        <taxon>Pleosporineae</taxon>
        <taxon>Didymellaceae</taxon>
        <taxon>Macroventuria</taxon>
    </lineage>
</organism>
<protein>
    <submittedName>
        <fullName evidence="1">Uncharacterized protein</fullName>
    </submittedName>
</protein>
<feature type="non-terminal residue" evidence="1">
    <location>
        <position position="324"/>
    </location>
</feature>
<reference evidence="1" key="1">
    <citation type="journal article" date="2020" name="Stud. Mycol.">
        <title>101 Dothideomycetes genomes: a test case for predicting lifestyles and emergence of pathogens.</title>
        <authorList>
            <person name="Haridas S."/>
            <person name="Albert R."/>
            <person name="Binder M."/>
            <person name="Bloem J."/>
            <person name="Labutti K."/>
            <person name="Salamov A."/>
            <person name="Andreopoulos B."/>
            <person name="Baker S."/>
            <person name="Barry K."/>
            <person name="Bills G."/>
            <person name="Bluhm B."/>
            <person name="Cannon C."/>
            <person name="Castanera R."/>
            <person name="Culley D."/>
            <person name="Daum C."/>
            <person name="Ezra D."/>
            <person name="Gonzalez J."/>
            <person name="Henrissat B."/>
            <person name="Kuo A."/>
            <person name="Liang C."/>
            <person name="Lipzen A."/>
            <person name="Lutzoni F."/>
            <person name="Magnuson J."/>
            <person name="Mondo S."/>
            <person name="Nolan M."/>
            <person name="Ohm R."/>
            <person name="Pangilinan J."/>
            <person name="Park H.-J."/>
            <person name="Ramirez L."/>
            <person name="Alfaro M."/>
            <person name="Sun H."/>
            <person name="Tritt A."/>
            <person name="Yoshinaga Y."/>
            <person name="Zwiers L.-H."/>
            <person name="Turgeon B."/>
            <person name="Goodwin S."/>
            <person name="Spatafora J."/>
            <person name="Crous P."/>
            <person name="Grigoriev I."/>
        </authorList>
    </citation>
    <scope>NUCLEOTIDE SEQUENCE</scope>
    <source>
        <strain evidence="1">CBS 525.71</strain>
    </source>
</reference>
<keyword evidence="2" id="KW-1185">Reference proteome</keyword>
<sequence>AEDTSRLQELLKWKLRGIPKNHVPDIRLSDILHCTPRTRLPHIPADLDLAFFFRNRGTIDSFNCVPLKEELGQGEDVTRAVWFYRLDSVRQFQRWHDGVRWNVALFTALLASSTLPFPLSLPQKHNQNQVTLSPAAVRFMTLYLSAVLEHHSTPSTSPSFAVREAFVRVWRTSNFDLFMVHKSWAKKALQREMKRLSKEWEKELDTARGEMGRQEYDEKVASFVGSLIPGHAQQDLPPMEWAKGGGGSSEDGREGDEDIVMQGREGNELLDALRGPYPNVGQDKGDGRTTMKDEEGAMVCDLRTAISCVQSVRPGDMLPVLIRL</sequence>
<dbReference type="Proteomes" id="UP000799754">
    <property type="component" value="Unassembled WGS sequence"/>
</dbReference>
<accession>A0ACB6RR54</accession>
<gene>
    <name evidence="1" type="ORF">BU25DRAFT_296379</name>
</gene>
<evidence type="ECO:0000313" key="1">
    <source>
        <dbReference type="EMBL" id="KAF2623875.1"/>
    </source>
</evidence>
<comment type="caution">
    <text evidence="1">The sequence shown here is derived from an EMBL/GenBank/DDBJ whole genome shotgun (WGS) entry which is preliminary data.</text>
</comment>
<feature type="non-terminal residue" evidence="1">
    <location>
        <position position="1"/>
    </location>
</feature>
<evidence type="ECO:0000313" key="2">
    <source>
        <dbReference type="Proteomes" id="UP000799754"/>
    </source>
</evidence>
<proteinExistence type="predicted"/>
<name>A0ACB6RR54_9PLEO</name>